<dbReference type="Pfam" id="PF03602">
    <property type="entry name" value="Cons_hypoth95"/>
    <property type="match status" value="1"/>
</dbReference>
<proteinExistence type="predicted"/>
<dbReference type="PIRSF" id="PIRSF004553">
    <property type="entry name" value="CHP00095"/>
    <property type="match status" value="1"/>
</dbReference>
<evidence type="ECO:0000256" key="2">
    <source>
        <dbReference type="ARBA" id="ARBA00022679"/>
    </source>
</evidence>
<comment type="caution">
    <text evidence="3">The sequence shown here is derived from an EMBL/GenBank/DDBJ whole genome shotgun (WGS) entry which is preliminary data.</text>
</comment>
<dbReference type="Gene3D" id="3.40.50.150">
    <property type="entry name" value="Vaccinia Virus protein VP39"/>
    <property type="match status" value="1"/>
</dbReference>
<dbReference type="InterPro" id="IPR002052">
    <property type="entry name" value="DNA_methylase_N6_adenine_CS"/>
</dbReference>
<dbReference type="NCBIfam" id="TIGR00095">
    <property type="entry name" value="16S rRNA (guanine(966)-N(2))-methyltransferase RsmD"/>
    <property type="match status" value="1"/>
</dbReference>
<dbReference type="GO" id="GO:0003676">
    <property type="term" value="F:nucleic acid binding"/>
    <property type="evidence" value="ECO:0007669"/>
    <property type="project" value="InterPro"/>
</dbReference>
<keyword evidence="2 3" id="KW-0808">Transferase</keyword>
<dbReference type="EC" id="2.1.1.171" evidence="3"/>
<evidence type="ECO:0000313" key="4">
    <source>
        <dbReference type="Proteomes" id="UP000321721"/>
    </source>
</evidence>
<keyword evidence="4" id="KW-1185">Reference proteome</keyword>
<accession>A0A5C6RSL8</accession>
<reference evidence="3 4" key="1">
    <citation type="submission" date="2019-08" db="EMBL/GenBank/DDBJ databases">
        <title>Genome of Vicingus serpentipes NCIMB 15042.</title>
        <authorList>
            <person name="Bowman J.P."/>
        </authorList>
    </citation>
    <scope>NUCLEOTIDE SEQUENCE [LARGE SCALE GENOMIC DNA]</scope>
    <source>
        <strain evidence="3 4">NCIMB 15042</strain>
    </source>
</reference>
<organism evidence="3 4">
    <name type="scientific">Vicingus serpentipes</name>
    <dbReference type="NCBI Taxonomy" id="1926625"/>
    <lineage>
        <taxon>Bacteria</taxon>
        <taxon>Pseudomonadati</taxon>
        <taxon>Bacteroidota</taxon>
        <taxon>Flavobacteriia</taxon>
        <taxon>Flavobacteriales</taxon>
        <taxon>Vicingaceae</taxon>
        <taxon>Vicingus</taxon>
    </lineage>
</organism>
<dbReference type="AlphaFoldDB" id="A0A5C6RSL8"/>
<dbReference type="PANTHER" id="PTHR43542">
    <property type="entry name" value="METHYLTRANSFERASE"/>
    <property type="match status" value="1"/>
</dbReference>
<protein>
    <submittedName>
        <fullName evidence="3">16S rRNA (Guanine(966)-N(2))-methyltransferase RsmD</fullName>
        <ecNumber evidence="3">2.1.1.171</ecNumber>
    </submittedName>
</protein>
<dbReference type="PROSITE" id="PS00092">
    <property type="entry name" value="N6_MTASE"/>
    <property type="match status" value="1"/>
</dbReference>
<dbReference type="CDD" id="cd02440">
    <property type="entry name" value="AdoMet_MTases"/>
    <property type="match status" value="1"/>
</dbReference>
<sequence length="180" mass="20923">MRIISGIHKGKVFSAPKNLPTRPTTDFAKEGLFNVIINEFDIDDLTVLDLFTGTGNITFEFASREAKSILCVEQNFNCINHIKKTIRTFGFNQIVVFKNDVFKYLKKNTQSFDLIFADPPYDISNYIDIPDLVFEKNILNENGWLIIEHDKHTNFETHPNFYQQRKYGNVNFSIFKNLSI</sequence>
<dbReference type="EMBL" id="VOOS01000003">
    <property type="protein sequence ID" value="TXB65253.1"/>
    <property type="molecule type" value="Genomic_DNA"/>
</dbReference>
<dbReference type="Proteomes" id="UP000321721">
    <property type="component" value="Unassembled WGS sequence"/>
</dbReference>
<dbReference type="OrthoDB" id="9803017at2"/>
<evidence type="ECO:0000313" key="3">
    <source>
        <dbReference type="EMBL" id="TXB65253.1"/>
    </source>
</evidence>
<dbReference type="InterPro" id="IPR029063">
    <property type="entry name" value="SAM-dependent_MTases_sf"/>
</dbReference>
<dbReference type="GO" id="GO:0052913">
    <property type="term" value="F:16S rRNA (guanine(966)-N(2))-methyltransferase activity"/>
    <property type="evidence" value="ECO:0007669"/>
    <property type="project" value="UniProtKB-EC"/>
</dbReference>
<keyword evidence="1 3" id="KW-0489">Methyltransferase</keyword>
<name>A0A5C6RSL8_9FLAO</name>
<evidence type="ECO:0000256" key="1">
    <source>
        <dbReference type="ARBA" id="ARBA00022603"/>
    </source>
</evidence>
<dbReference type="RefSeq" id="WP_147100125.1">
    <property type="nucleotide sequence ID" value="NZ_VOOS01000003.1"/>
</dbReference>
<dbReference type="SUPFAM" id="SSF53335">
    <property type="entry name" value="S-adenosyl-L-methionine-dependent methyltransferases"/>
    <property type="match status" value="1"/>
</dbReference>
<dbReference type="InterPro" id="IPR004398">
    <property type="entry name" value="RNA_MeTrfase_RsmD"/>
</dbReference>
<gene>
    <name evidence="3" type="primary">rsmD</name>
    <name evidence="3" type="ORF">FRY74_07475</name>
</gene>
<dbReference type="PANTHER" id="PTHR43542:SF1">
    <property type="entry name" value="METHYLTRANSFERASE"/>
    <property type="match status" value="1"/>
</dbReference>